<evidence type="ECO:0000313" key="3">
    <source>
        <dbReference type="EMBL" id="QKX60609.1"/>
    </source>
</evidence>
<dbReference type="EMBL" id="CP055901">
    <property type="protein sequence ID" value="QKX60609.1"/>
    <property type="molecule type" value="Genomic_DNA"/>
</dbReference>
<dbReference type="RefSeq" id="XP_035346785.1">
    <property type="nucleotide sequence ID" value="XM_035490892.1"/>
</dbReference>
<proteinExistence type="predicted"/>
<accession>A0A7H8R2L5</accession>
<dbReference type="InterPro" id="IPR052974">
    <property type="entry name" value="GH79_Enzymes"/>
</dbReference>
<dbReference type="InterPro" id="IPR017853">
    <property type="entry name" value="GH"/>
</dbReference>
<dbReference type="PANTHER" id="PTHR36183:SF2">
    <property type="entry name" value="BETA-GLUCURONIDASE C-TERMINAL DOMAIN-CONTAINING PROTEIN"/>
    <property type="match status" value="1"/>
</dbReference>
<protein>
    <recommendedName>
        <fullName evidence="2">Beta-glucuronidase C-terminal domain-containing protein</fullName>
    </recommendedName>
</protein>
<dbReference type="InterPro" id="IPR031728">
    <property type="entry name" value="GlcAase_C"/>
</dbReference>
<reference evidence="4" key="1">
    <citation type="submission" date="2020-06" db="EMBL/GenBank/DDBJ databases">
        <title>A chromosome-scale genome assembly of Talaromyces rugulosus W13939.</title>
        <authorList>
            <person name="Wang B."/>
            <person name="Guo L."/>
            <person name="Ye K."/>
            <person name="Wang L."/>
        </authorList>
    </citation>
    <scope>NUCLEOTIDE SEQUENCE [LARGE SCALE GENOMIC DNA]</scope>
    <source>
        <strain evidence="4">W13939</strain>
    </source>
</reference>
<dbReference type="Proteomes" id="UP000509510">
    <property type="component" value="Chromosome IV"/>
</dbReference>
<feature type="signal peptide" evidence="1">
    <location>
        <begin position="1"/>
        <end position="24"/>
    </location>
</feature>
<dbReference type="PANTHER" id="PTHR36183">
    <property type="entry name" value="BETA-GLUCURONIDASE"/>
    <property type="match status" value="1"/>
</dbReference>
<dbReference type="OrthoDB" id="2831684at2759"/>
<feature type="chain" id="PRO_5028800119" description="Beta-glucuronidase C-terminal domain-containing protein" evidence="1">
    <location>
        <begin position="25"/>
        <end position="530"/>
    </location>
</feature>
<feature type="domain" description="Beta-glucuronidase C-terminal" evidence="2">
    <location>
        <begin position="413"/>
        <end position="523"/>
    </location>
</feature>
<sequence length="530" mass="57720">MRLLNIFPLVVSATAAAVVRDVSAISVDKDVPSSAGPALLESYMSYSIEFCYFPDYAGNKSHPNNFSNQLLDNLADIQGVKPYIRVGGNTQDYALYNASLEYAINGTVIPSKSVDYPYIIYIGPSFFESYATWPKTKFSHGFNLGKNGSEGLETLLNTVPLACKALQDGKLAYWELGNEPDLFKTSSQGPVRPSNWTEQDYVDEWLAKSRKIHDALAKACPEMATEKNYQYLAPSFAGLTNSLDPVATWKDDLNTDKNIALNSVHNYIGGATQPGITLQGTLMNHTVTVTKVKSLSNLSQVLAADNLTTNIPFILGEHNSLYNEGAPGLSNAFGAAIWGVDFNLYAASQGVRRQHMHQGSDYRYASWQPVETENTTLGTKPPYYGNVFVAAMVHGDSDVQITDLPLSNETESAYAAYVGGKLARIAVVNLVEYNYTDSDPTAPRPSASYDFQLPSEFKSVSVQRLLANGSNALSGITWDGYSYNYELEGGKPVRLGNVTVGETARADKNGVITIDVPYSSAVMLTVDHGN</sequence>
<dbReference type="Gene3D" id="2.60.40.1180">
    <property type="entry name" value="Golgi alpha-mannosidase II"/>
    <property type="match status" value="1"/>
</dbReference>
<dbReference type="GeneID" id="55995244"/>
<evidence type="ECO:0000313" key="4">
    <source>
        <dbReference type="Proteomes" id="UP000509510"/>
    </source>
</evidence>
<evidence type="ECO:0000256" key="1">
    <source>
        <dbReference type="SAM" id="SignalP"/>
    </source>
</evidence>
<dbReference type="KEGG" id="trg:TRUGW13939_07754"/>
<dbReference type="Gene3D" id="3.20.20.80">
    <property type="entry name" value="Glycosidases"/>
    <property type="match status" value="1"/>
</dbReference>
<name>A0A7H8R2L5_TALRU</name>
<evidence type="ECO:0000259" key="2">
    <source>
        <dbReference type="Pfam" id="PF16862"/>
    </source>
</evidence>
<dbReference type="Pfam" id="PF16862">
    <property type="entry name" value="Glyco_hydro_79C"/>
    <property type="match status" value="1"/>
</dbReference>
<dbReference type="InterPro" id="IPR013780">
    <property type="entry name" value="Glyco_hydro_b"/>
</dbReference>
<organism evidence="3 4">
    <name type="scientific">Talaromyces rugulosus</name>
    <name type="common">Penicillium rugulosum</name>
    <dbReference type="NCBI Taxonomy" id="121627"/>
    <lineage>
        <taxon>Eukaryota</taxon>
        <taxon>Fungi</taxon>
        <taxon>Dikarya</taxon>
        <taxon>Ascomycota</taxon>
        <taxon>Pezizomycotina</taxon>
        <taxon>Eurotiomycetes</taxon>
        <taxon>Eurotiomycetidae</taxon>
        <taxon>Eurotiales</taxon>
        <taxon>Trichocomaceae</taxon>
        <taxon>Talaromyces</taxon>
        <taxon>Talaromyces sect. Islandici</taxon>
    </lineage>
</organism>
<dbReference type="SUPFAM" id="SSF51445">
    <property type="entry name" value="(Trans)glycosidases"/>
    <property type="match status" value="1"/>
</dbReference>
<dbReference type="AlphaFoldDB" id="A0A7H8R2L5"/>
<gene>
    <name evidence="3" type="ORF">TRUGW13939_07754</name>
</gene>
<keyword evidence="4" id="KW-1185">Reference proteome</keyword>
<keyword evidence="1" id="KW-0732">Signal</keyword>